<evidence type="ECO:0000256" key="12">
    <source>
        <dbReference type="PROSITE-ProRule" id="PRU00023"/>
    </source>
</evidence>
<dbReference type="GO" id="GO:0005216">
    <property type="term" value="F:monoatomic ion channel activity"/>
    <property type="evidence" value="ECO:0007669"/>
    <property type="project" value="InterPro"/>
</dbReference>
<reference evidence="17" key="2">
    <citation type="submission" date="2023-05" db="EMBL/GenBank/DDBJ databases">
        <authorList>
            <person name="Fouks B."/>
        </authorList>
    </citation>
    <scope>NUCLEOTIDE SEQUENCE</scope>
    <source>
        <strain evidence="17">Stay&amp;Tobe</strain>
        <tissue evidence="17">Testes</tissue>
    </source>
</reference>
<dbReference type="PANTHER" id="PTHR47143">
    <property type="entry name" value="TRANSIENT RECEPTOR POTENTIAL CATION CHANNEL PROTEIN PAINLESS"/>
    <property type="match status" value="1"/>
</dbReference>
<evidence type="ECO:0000256" key="10">
    <source>
        <dbReference type="ARBA" id="ARBA00023180"/>
    </source>
</evidence>
<keyword evidence="9 14" id="KW-0472">Membrane</keyword>
<feature type="transmembrane region" description="Helical" evidence="14">
    <location>
        <begin position="200"/>
        <end position="219"/>
    </location>
</feature>
<dbReference type="InterPro" id="IPR036770">
    <property type="entry name" value="Ankyrin_rpt-contain_sf"/>
</dbReference>
<name>A0AAD8ERE6_DIPPU</name>
<keyword evidence="4 14" id="KW-0812">Transmembrane</keyword>
<evidence type="ECO:0000259" key="16">
    <source>
        <dbReference type="Pfam" id="PF00520"/>
    </source>
</evidence>
<organism evidence="17 18">
    <name type="scientific">Diploptera punctata</name>
    <name type="common">Pacific beetle cockroach</name>
    <dbReference type="NCBI Taxonomy" id="6984"/>
    <lineage>
        <taxon>Eukaryota</taxon>
        <taxon>Metazoa</taxon>
        <taxon>Ecdysozoa</taxon>
        <taxon>Arthropoda</taxon>
        <taxon>Hexapoda</taxon>
        <taxon>Insecta</taxon>
        <taxon>Pterygota</taxon>
        <taxon>Neoptera</taxon>
        <taxon>Polyneoptera</taxon>
        <taxon>Dictyoptera</taxon>
        <taxon>Blattodea</taxon>
        <taxon>Blaberoidea</taxon>
        <taxon>Blaberidae</taxon>
        <taxon>Diplopterinae</taxon>
        <taxon>Diploptera</taxon>
    </lineage>
</organism>
<feature type="transmembrane region" description="Helical" evidence="14">
    <location>
        <begin position="269"/>
        <end position="289"/>
    </location>
</feature>
<dbReference type="EMBL" id="JASPKZ010000793">
    <property type="protein sequence ID" value="KAJ9599606.1"/>
    <property type="molecule type" value="Genomic_DNA"/>
</dbReference>
<evidence type="ECO:0000256" key="5">
    <source>
        <dbReference type="ARBA" id="ARBA00022737"/>
    </source>
</evidence>
<feature type="region of interest" description="Disordered" evidence="13">
    <location>
        <begin position="514"/>
        <end position="536"/>
    </location>
</feature>
<feature type="non-terminal residue" evidence="17">
    <location>
        <position position="1"/>
    </location>
</feature>
<evidence type="ECO:0000256" key="15">
    <source>
        <dbReference type="SAM" id="SignalP"/>
    </source>
</evidence>
<evidence type="ECO:0000256" key="3">
    <source>
        <dbReference type="ARBA" id="ARBA00022606"/>
    </source>
</evidence>
<evidence type="ECO:0000256" key="14">
    <source>
        <dbReference type="SAM" id="Phobius"/>
    </source>
</evidence>
<keyword evidence="3" id="KW-0716">Sensory transduction</keyword>
<dbReference type="Gene3D" id="1.10.287.70">
    <property type="match status" value="1"/>
</dbReference>
<keyword evidence="6 14" id="KW-1133">Transmembrane helix</keyword>
<evidence type="ECO:0000256" key="2">
    <source>
        <dbReference type="ARBA" id="ARBA00022448"/>
    </source>
</evidence>
<keyword evidence="2" id="KW-0813">Transport</keyword>
<dbReference type="InterPro" id="IPR002110">
    <property type="entry name" value="Ankyrin_rpt"/>
</dbReference>
<gene>
    <name evidence="17" type="ORF">L9F63_009923</name>
</gene>
<dbReference type="InterPro" id="IPR005821">
    <property type="entry name" value="Ion_trans_dom"/>
</dbReference>
<comment type="subcellular location">
    <subcellularLocation>
        <location evidence="1">Membrane</location>
        <topology evidence="1">Multi-pass membrane protein</topology>
    </subcellularLocation>
</comment>
<evidence type="ECO:0000313" key="17">
    <source>
        <dbReference type="EMBL" id="KAJ9599606.1"/>
    </source>
</evidence>
<evidence type="ECO:0000256" key="4">
    <source>
        <dbReference type="ARBA" id="ARBA00022692"/>
    </source>
</evidence>
<protein>
    <recommendedName>
        <fullName evidence="16">Ion transport domain-containing protein</fullName>
    </recommendedName>
</protein>
<keyword evidence="10" id="KW-0325">Glycoprotein</keyword>
<evidence type="ECO:0000256" key="8">
    <source>
        <dbReference type="ARBA" id="ARBA00023065"/>
    </source>
</evidence>
<accession>A0AAD8ERE6</accession>
<dbReference type="Pfam" id="PF00023">
    <property type="entry name" value="Ank"/>
    <property type="match status" value="1"/>
</dbReference>
<keyword evidence="15" id="KW-0732">Signal</keyword>
<feature type="repeat" description="ANK" evidence="12">
    <location>
        <begin position="1"/>
        <end position="33"/>
    </location>
</feature>
<dbReference type="SMART" id="SM00248">
    <property type="entry name" value="ANK"/>
    <property type="match status" value="1"/>
</dbReference>
<evidence type="ECO:0000256" key="9">
    <source>
        <dbReference type="ARBA" id="ARBA00023136"/>
    </source>
</evidence>
<keyword evidence="8" id="KW-0406">Ion transport</keyword>
<sequence length="560" mass="64773">KGCTPLHLAAIAGVHDCLALLLKYGGDLAALTTRRLSVMDTIFDHVSRPINFLTEILNKSITCNDEDVNSPKFKVTLDFSVLCPYGPERQMGVVMALMDGGTDFQQKQIFRHPLLKTFLRFKWNQLRIFFYMLLVLHFCYVMSLSVFCYMRTVKKYEFNGSYQVAVAHKIMMVTAVLWSLNFIIEVIMLPRHHIGQLESWTHLLGIIMSLAIATAYAIGKMKNYDSGSWEIHFMSFAVLNGWMEFMFLIGRIPRWGHYSLMFYQVLRNVIKVLLIFSSLIIGFTLSFSMQFSDYSYQFRNVWYSLIKTIVMMTGEFEYENLIEEKSTDNTMNTTNSIHGLVITSRLIFLMFVILASIVLMNLMVGLAVSDIQELQAEGHIQRLLKQAEFLTQLEKMVSHPLVPNCLHRLFNRKKTINTKFEIIPYEFSPSKTKIPYCLLERIVEVAIQNWKKTHPSGGKDIPKTKVVREYSNLSDIVPSSSSLRASTSLESLMHQLQLEMAEIKEFLNENKIKSMKHEDDEETRNSRSRIKRWARQFTNSENNSSSRFLQVRSKPPNNVV</sequence>
<dbReference type="Proteomes" id="UP001233999">
    <property type="component" value="Unassembled WGS sequence"/>
</dbReference>
<feature type="domain" description="Ion transport" evidence="16">
    <location>
        <begin position="136"/>
        <end position="377"/>
    </location>
</feature>
<evidence type="ECO:0000313" key="18">
    <source>
        <dbReference type="Proteomes" id="UP001233999"/>
    </source>
</evidence>
<evidence type="ECO:0000256" key="6">
    <source>
        <dbReference type="ARBA" id="ARBA00022989"/>
    </source>
</evidence>
<keyword evidence="11" id="KW-0407">Ion channel</keyword>
<comment type="caution">
    <text evidence="17">The sequence shown here is derived from an EMBL/GenBank/DDBJ whole genome shotgun (WGS) entry which is preliminary data.</text>
</comment>
<dbReference type="SUPFAM" id="SSF48403">
    <property type="entry name" value="Ankyrin repeat"/>
    <property type="match status" value="1"/>
</dbReference>
<proteinExistence type="predicted"/>
<dbReference type="InterPro" id="IPR052076">
    <property type="entry name" value="TRP_cation_channel"/>
</dbReference>
<dbReference type="Pfam" id="PF00520">
    <property type="entry name" value="Ion_trans"/>
    <property type="match status" value="1"/>
</dbReference>
<dbReference type="PANTHER" id="PTHR47143:SF1">
    <property type="entry name" value="ION_TRANS DOMAIN-CONTAINING PROTEIN"/>
    <property type="match status" value="1"/>
</dbReference>
<feature type="transmembrane region" description="Helical" evidence="14">
    <location>
        <begin position="128"/>
        <end position="150"/>
    </location>
</feature>
<feature type="signal peptide" evidence="15">
    <location>
        <begin position="1"/>
        <end position="19"/>
    </location>
</feature>
<dbReference type="PROSITE" id="PS50297">
    <property type="entry name" value="ANK_REP_REGION"/>
    <property type="match status" value="1"/>
</dbReference>
<dbReference type="PROSITE" id="PS50088">
    <property type="entry name" value="ANK_REPEAT"/>
    <property type="match status" value="1"/>
</dbReference>
<dbReference type="GO" id="GO:0034703">
    <property type="term" value="C:cation channel complex"/>
    <property type="evidence" value="ECO:0007669"/>
    <property type="project" value="UniProtKB-ARBA"/>
</dbReference>
<feature type="transmembrane region" description="Helical" evidence="14">
    <location>
        <begin position="346"/>
        <end position="368"/>
    </location>
</feature>
<feature type="chain" id="PRO_5042281231" description="Ion transport domain-containing protein" evidence="15">
    <location>
        <begin position="20"/>
        <end position="560"/>
    </location>
</feature>
<evidence type="ECO:0000256" key="1">
    <source>
        <dbReference type="ARBA" id="ARBA00004141"/>
    </source>
</evidence>
<keyword evidence="18" id="KW-1185">Reference proteome</keyword>
<evidence type="ECO:0000256" key="7">
    <source>
        <dbReference type="ARBA" id="ARBA00023043"/>
    </source>
</evidence>
<reference evidence="17" key="1">
    <citation type="journal article" date="2023" name="IScience">
        <title>Live-bearing cockroach genome reveals convergent evolutionary mechanisms linked to viviparity in insects and beyond.</title>
        <authorList>
            <person name="Fouks B."/>
            <person name="Harrison M.C."/>
            <person name="Mikhailova A.A."/>
            <person name="Marchal E."/>
            <person name="English S."/>
            <person name="Carruthers M."/>
            <person name="Jennings E.C."/>
            <person name="Chiamaka E.L."/>
            <person name="Frigard R.A."/>
            <person name="Pippel M."/>
            <person name="Attardo G.M."/>
            <person name="Benoit J.B."/>
            <person name="Bornberg-Bauer E."/>
            <person name="Tobe S.S."/>
        </authorList>
    </citation>
    <scope>NUCLEOTIDE SEQUENCE</scope>
    <source>
        <strain evidence="17">Stay&amp;Tobe</strain>
    </source>
</reference>
<feature type="transmembrane region" description="Helical" evidence="14">
    <location>
        <begin position="170"/>
        <end position="188"/>
    </location>
</feature>
<keyword evidence="5" id="KW-0677">Repeat</keyword>
<feature type="transmembrane region" description="Helical" evidence="14">
    <location>
        <begin position="231"/>
        <end position="249"/>
    </location>
</feature>
<evidence type="ECO:0000256" key="11">
    <source>
        <dbReference type="ARBA" id="ARBA00023303"/>
    </source>
</evidence>
<keyword evidence="7 12" id="KW-0040">ANK repeat</keyword>
<evidence type="ECO:0000256" key="13">
    <source>
        <dbReference type="SAM" id="MobiDB-lite"/>
    </source>
</evidence>
<dbReference type="AlphaFoldDB" id="A0AAD8ERE6"/>